<evidence type="ECO:0000256" key="1">
    <source>
        <dbReference type="ARBA" id="ARBA00022676"/>
    </source>
</evidence>
<reference evidence="3 4" key="1">
    <citation type="journal article" date="2010" name="PLoS ONE">
        <title>The glycobiome of the rumen bacterium Butyrivibrio proteoclasticus B316(T) highlights adaptation to a polysaccharide-rich environment.</title>
        <authorList>
            <person name="Kelly W.J."/>
            <person name="Leahy S.C."/>
            <person name="Altermann E."/>
            <person name="Yeoman C.J."/>
            <person name="Dunne J.C."/>
            <person name="Kong Z."/>
            <person name="Pacheco D.M."/>
            <person name="Li D."/>
            <person name="Noel S.J."/>
            <person name="Moon C.D."/>
            <person name="Cookson A.L."/>
            <person name="Attwood G.T."/>
        </authorList>
    </citation>
    <scope>NUCLEOTIDE SEQUENCE [LARGE SCALE GENOMIC DNA]</scope>
    <source>
        <strain evidence="4">ATCC 51982 / DSM 14932 / B316</strain>
    </source>
</reference>
<dbReference type="CAZy" id="GT11">
    <property type="family name" value="Glycosyltransferase Family 11"/>
</dbReference>
<dbReference type="AlphaFoldDB" id="E0RZD3"/>
<gene>
    <name evidence="3" type="ordered locus">bpr_I0382</name>
</gene>
<dbReference type="GO" id="GO:0016020">
    <property type="term" value="C:membrane"/>
    <property type="evidence" value="ECO:0007669"/>
    <property type="project" value="InterPro"/>
</dbReference>
<organism evidence="3 4">
    <name type="scientific">Butyrivibrio proteoclasticus (strain ATCC 51982 / DSM 14932 / B316)</name>
    <name type="common">Clostridium proteoclasticum</name>
    <dbReference type="NCBI Taxonomy" id="515622"/>
    <lineage>
        <taxon>Bacteria</taxon>
        <taxon>Bacillati</taxon>
        <taxon>Bacillota</taxon>
        <taxon>Clostridia</taxon>
        <taxon>Lachnospirales</taxon>
        <taxon>Lachnospiraceae</taxon>
        <taxon>Butyrivibrio</taxon>
    </lineage>
</organism>
<keyword evidence="4" id="KW-1185">Reference proteome</keyword>
<name>E0RZD3_BUTPB</name>
<dbReference type="InterPro" id="IPR002516">
    <property type="entry name" value="Glyco_trans_11"/>
</dbReference>
<dbReference type="eggNOG" id="ENOG5033YNT">
    <property type="taxonomic scope" value="Bacteria"/>
</dbReference>
<keyword evidence="2 3" id="KW-0808">Transferase</keyword>
<accession>E0RZD3</accession>
<evidence type="ECO:0000313" key="4">
    <source>
        <dbReference type="Proteomes" id="UP000001299"/>
    </source>
</evidence>
<dbReference type="GO" id="GO:0008107">
    <property type="term" value="F:galactoside 2-alpha-L-fucosyltransferase activity"/>
    <property type="evidence" value="ECO:0007669"/>
    <property type="project" value="InterPro"/>
</dbReference>
<dbReference type="PANTHER" id="PTHR11927:SF9">
    <property type="entry name" value="L-FUCOSYLTRANSFERASE"/>
    <property type="match status" value="1"/>
</dbReference>
<protein>
    <submittedName>
        <fullName evidence="3">Glycosyl transferase GT11 family</fullName>
    </submittedName>
</protein>
<dbReference type="HOGENOM" id="CLU_043399_3_1_9"/>
<dbReference type="RefSeq" id="WP_013279787.1">
    <property type="nucleotide sequence ID" value="NC_014387.1"/>
</dbReference>
<dbReference type="Pfam" id="PF01531">
    <property type="entry name" value="Glyco_transf_11"/>
    <property type="match status" value="1"/>
</dbReference>
<evidence type="ECO:0000313" key="3">
    <source>
        <dbReference type="EMBL" id="ADL33130.1"/>
    </source>
</evidence>
<dbReference type="KEGG" id="bpb:bpr_I0382"/>
<dbReference type="Proteomes" id="UP000001299">
    <property type="component" value="Chromosome 1"/>
</dbReference>
<keyword evidence="1" id="KW-0328">Glycosyltransferase</keyword>
<sequence length="300" mass="35198">MTKNEKKLIVKFQGGLGNQLYEYAFCEWLRQQYSDYEVLADLSYYKIRSAHGELGIWNIFPNINIEVASNWDIIKYSDQIPIMYGGKGADRLNSVRTNVNDRFFSKRKHSYYTEISNTDVSEVINALNNGIRYFDGYWQNIDYFKGNIEDLRNKLKFSEKCDKYITDEMLRDNAVSLHVRRGDYVGSEYEKEVGLSYYKKAVEYVLDRVDQAKFFIFSDDKYYAETAFEWIDNKTVVAGYDNELAHVDMLLMSRMKNNIIANSTFSLWAAYLNDSMNPLIVYPDVESLDKKTFSDWNGIK</sequence>
<dbReference type="GO" id="GO:0005975">
    <property type="term" value="P:carbohydrate metabolic process"/>
    <property type="evidence" value="ECO:0007669"/>
    <property type="project" value="InterPro"/>
</dbReference>
<evidence type="ECO:0000256" key="2">
    <source>
        <dbReference type="ARBA" id="ARBA00022679"/>
    </source>
</evidence>
<dbReference type="Gene3D" id="3.40.50.11350">
    <property type="match status" value="1"/>
</dbReference>
<dbReference type="STRING" id="515622.bpr_I0382"/>
<dbReference type="EMBL" id="CP001810">
    <property type="protein sequence ID" value="ADL33130.1"/>
    <property type="molecule type" value="Genomic_DNA"/>
</dbReference>
<proteinExistence type="predicted"/>
<dbReference type="CDD" id="cd11301">
    <property type="entry name" value="Fut1_Fut2_like"/>
    <property type="match status" value="1"/>
</dbReference>
<dbReference type="PANTHER" id="PTHR11927">
    <property type="entry name" value="GALACTOSIDE 2-L-FUCOSYLTRANSFERASE"/>
    <property type="match status" value="1"/>
</dbReference>